<dbReference type="Proteomes" id="UP000503330">
    <property type="component" value="Chromosome"/>
</dbReference>
<dbReference type="EMBL" id="CP048838">
    <property type="protein sequence ID" value="QJA00897.1"/>
    <property type="molecule type" value="Genomic_DNA"/>
</dbReference>
<dbReference type="AlphaFoldDB" id="A0AAP9MC06"/>
<accession>A0AAP9MC06</accession>
<dbReference type="GeneID" id="61927795"/>
<organism evidence="1 2">
    <name type="scientific">Clostridium innocuum</name>
    <dbReference type="NCBI Taxonomy" id="1522"/>
    <lineage>
        <taxon>Bacteria</taxon>
        <taxon>Bacillati</taxon>
        <taxon>Bacillota</taxon>
        <taxon>Clostridia</taxon>
        <taxon>Eubacteriales</taxon>
        <taxon>Clostridiaceae</taxon>
        <taxon>Clostridium</taxon>
    </lineage>
</organism>
<evidence type="ECO:0000313" key="2">
    <source>
        <dbReference type="Proteomes" id="UP000503330"/>
    </source>
</evidence>
<protein>
    <submittedName>
        <fullName evidence="1">Uncharacterized protein</fullName>
    </submittedName>
</protein>
<name>A0AAP9MC06_CLOIN</name>
<evidence type="ECO:0000313" key="1">
    <source>
        <dbReference type="EMBL" id="QJA00897.1"/>
    </source>
</evidence>
<reference evidence="1 2" key="1">
    <citation type="submission" date="2020-02" db="EMBL/GenBank/DDBJ databases">
        <authorList>
            <person name="Kociolek L.K."/>
            <person name="Ozer E.A."/>
        </authorList>
    </citation>
    <scope>NUCLEOTIDE SEQUENCE [LARGE SCALE GENOMIC DNA]</scope>
    <source>
        <strain evidence="1 2">ATCC 14501</strain>
    </source>
</reference>
<proteinExistence type="predicted"/>
<gene>
    <name evidence="1" type="ORF">G4D54_19620</name>
</gene>
<sequence length="78" mass="9229">MCKHAYITKQRIYYDKGCRVIREYDTCIFCGRKTEERLSYMNDPPKRKLPYFGPHFNSHGARRKKACSQVDATHVNKA</sequence>
<dbReference type="RefSeq" id="WP_008728336.1">
    <property type="nucleotide sequence ID" value="NZ_BAAACC010000023.1"/>
</dbReference>